<evidence type="ECO:0000313" key="12">
    <source>
        <dbReference type="Proteomes" id="UP000309618"/>
    </source>
</evidence>
<evidence type="ECO:0000256" key="1">
    <source>
        <dbReference type="SAM" id="SignalP"/>
    </source>
</evidence>
<reference evidence="3 10" key="4">
    <citation type="submission" date="2018-11" db="EMBL/GenBank/DDBJ databases">
        <title>Complete genome sequence of multidrug-resistant Aeromonas veronii strain MS-18-37.</title>
        <authorList>
            <person name="Abdelhamed H."/>
            <person name="Lawrence M."/>
            <person name="Waldbieser G."/>
        </authorList>
    </citation>
    <scope>NUCLEOTIDE SEQUENCE [LARGE SCALE GENOMIC DNA]</scope>
    <source>
        <strain evidence="3 10">MS-18-37</strain>
    </source>
</reference>
<dbReference type="EMBL" id="CP014774">
    <property type="protein sequence ID" value="ANB54476.1"/>
    <property type="molecule type" value="Genomic_DNA"/>
</dbReference>
<dbReference type="Proteomes" id="UP000309618">
    <property type="component" value="Unassembled WGS sequence"/>
</dbReference>
<reference evidence="6 12" key="6">
    <citation type="submission" date="2019-04" db="EMBL/GenBank/DDBJ databases">
        <title>Comparative genomics of Aeromonas veronii strains pathogenic to fish.</title>
        <authorList>
            <person name="Cascarano M.C."/>
            <person name="Smyrli M."/>
            <person name="Katharios P."/>
        </authorList>
    </citation>
    <scope>NUCLEOTIDE SEQUENCE [LARGE SCALE GENOMIC DNA]</scope>
    <source>
        <strain evidence="6 12">XU1</strain>
    </source>
</reference>
<dbReference type="EMBL" id="PDXJ01000001">
    <property type="protein sequence ID" value="TND57415.1"/>
    <property type="molecule type" value="Genomic_DNA"/>
</dbReference>
<dbReference type="Proteomes" id="UP000076809">
    <property type="component" value="Chromosome"/>
</dbReference>
<dbReference type="Proteomes" id="UP000439123">
    <property type="component" value="Unassembled WGS sequence"/>
</dbReference>
<dbReference type="EMBL" id="RAWX01000003">
    <property type="protein sequence ID" value="RKJ87785.1"/>
    <property type="molecule type" value="Genomic_DNA"/>
</dbReference>
<name>A0A0T6NR57_AERVE</name>
<feature type="signal peptide" evidence="1">
    <location>
        <begin position="1"/>
        <end position="30"/>
    </location>
</feature>
<evidence type="ECO:0000313" key="13">
    <source>
        <dbReference type="Proteomes" id="UP000439123"/>
    </source>
</evidence>
<reference evidence="5 11" key="3">
    <citation type="submission" date="2018-09" db="EMBL/GenBank/DDBJ databases">
        <title>Genome sequencing of Aeromonas veronii MS-17-88.</title>
        <authorList>
            <person name="Tekedar H.C."/>
            <person name="Arick M.A."/>
            <person name="Hsu C.-Y."/>
            <person name="Thrash A."/>
            <person name="Karsi A."/>
            <person name="Lawrence M.L."/>
            <person name="Abdelhamed H."/>
        </authorList>
    </citation>
    <scope>NUCLEOTIDE SEQUENCE [LARGE SCALE GENOMIC DNA]</scope>
    <source>
        <strain evidence="5 11">MS 17-88</strain>
    </source>
</reference>
<gene>
    <name evidence="8" type="ORF">AERO8C_20781</name>
    <name evidence="7" type="ORF">CF123_01095</name>
    <name evidence="5" type="ORF">D6R50_16255</name>
    <name evidence="6" type="ORF">E8Q35_04270</name>
    <name evidence="3" type="ORF">EFI48_06175</name>
    <name evidence="4" type="ORF">NS965_07710</name>
    <name evidence="2" type="ORF">WM43_18385</name>
</gene>
<evidence type="ECO:0000313" key="6">
    <source>
        <dbReference type="EMBL" id="THJ47123.1"/>
    </source>
</evidence>
<evidence type="ECO:0000313" key="8">
    <source>
        <dbReference type="EMBL" id="VXA85940.1"/>
    </source>
</evidence>
<evidence type="ECO:0000313" key="9">
    <source>
        <dbReference type="Proteomes" id="UP000076809"/>
    </source>
</evidence>
<dbReference type="GeneID" id="60844799"/>
<evidence type="ECO:0000313" key="7">
    <source>
        <dbReference type="EMBL" id="TND57415.1"/>
    </source>
</evidence>
<dbReference type="Proteomes" id="UP000267614">
    <property type="component" value="Chromosome"/>
</dbReference>
<accession>A0A653L597</accession>
<dbReference type="InterPro" id="IPR018740">
    <property type="entry name" value="DUF2282_membr"/>
</dbReference>
<evidence type="ECO:0000313" key="3">
    <source>
        <dbReference type="EMBL" id="AYV36430.1"/>
    </source>
</evidence>
<dbReference type="OMA" id="GSHGCAG"/>
<dbReference type="EMBL" id="SSUX01000002">
    <property type="protein sequence ID" value="THJ47123.1"/>
    <property type="molecule type" value="Genomic_DNA"/>
</dbReference>
<evidence type="ECO:0000313" key="4">
    <source>
        <dbReference type="EMBL" id="MCR4448273.1"/>
    </source>
</evidence>
<dbReference type="Proteomes" id="UP000796104">
    <property type="component" value="Unassembled WGS sequence"/>
</dbReference>
<dbReference type="EMBL" id="CP033604">
    <property type="protein sequence ID" value="AYV36430.1"/>
    <property type="molecule type" value="Genomic_DNA"/>
</dbReference>
<dbReference type="KEGG" id="avo:AMS64_07060"/>
<dbReference type="Pfam" id="PF10048">
    <property type="entry name" value="DUF2282"/>
    <property type="match status" value="1"/>
</dbReference>
<evidence type="ECO:0000313" key="5">
    <source>
        <dbReference type="EMBL" id="RKJ87785.1"/>
    </source>
</evidence>
<dbReference type="OrthoDB" id="1551288at2"/>
<reference evidence="7" key="5">
    <citation type="journal article" date="2019" name="PLoS ONE">
        <title>Identification and characterization of putative Aeromonas spp. T3SS effectors.</title>
        <authorList>
            <person name="Rangel L.T."/>
            <person name="Marden J."/>
            <person name="Colston S."/>
            <person name="Setubal J.C."/>
            <person name="Graf J."/>
            <person name="Gogarten J.P."/>
        </authorList>
    </citation>
    <scope>NUCLEOTIDE SEQUENCE</scope>
    <source>
        <strain evidence="7">BAQ071013-135</strain>
    </source>
</reference>
<evidence type="ECO:0000313" key="10">
    <source>
        <dbReference type="Proteomes" id="UP000267614"/>
    </source>
</evidence>
<sequence length="87" mass="8811">MNVKKSTAIASAMTGLLALGAQFIAAPAMAADEKEKCYGVVKASKNDCATKSSSCAGTAKEDAQGDAFVVMPKGLCEKLVGGSLQPK</sequence>
<reference evidence="4" key="8">
    <citation type="submission" date="2022-08" db="EMBL/GenBank/DDBJ databases">
        <title>A global survey of hypervirulent Aeromonas hydrophila identified this emerging pathogen in farmed fish in the lower Mekong River basin.</title>
        <authorList>
            <person name="Xu T."/>
            <person name="Rasmussen-Ivey C.R."/>
            <person name="Moen F.S."/>
            <person name="Fernandez Bravo A."/>
            <person name="Lamy B."/>
            <person name="Beaz-Hidalgo R."/>
            <person name="Khan C.D."/>
            <person name="Castro Escarpulli G."/>
            <person name="Yasin I.S.M."/>
            <person name="Figueras M.J."/>
            <person name="Azzam Sayuti M."/>
            <person name="Karim M.M."/>
            <person name="Alam K.M."/>
            <person name="Le T.T.T."/>
            <person name="Thao N.H.P."/>
            <person name="Addo S."/>
            <person name="Duodu S."/>
            <person name="Ali S."/>
            <person name="Mey S."/>
            <person name="Somony T."/>
            <person name="Liles M.R."/>
        </authorList>
    </citation>
    <scope>NUCLEOTIDE SEQUENCE</scope>
    <source>
        <strain evidence="4">0.14</strain>
    </source>
</reference>
<dbReference type="eggNOG" id="COG5572">
    <property type="taxonomic scope" value="Bacteria"/>
</dbReference>
<accession>A0A0T6NR57</accession>
<dbReference type="STRING" id="654.AMS64_07060"/>
<feature type="chain" id="PRO_5015044656" evidence="1">
    <location>
        <begin position="31"/>
        <end position="87"/>
    </location>
</feature>
<evidence type="ECO:0000313" key="11">
    <source>
        <dbReference type="Proteomes" id="UP000281725"/>
    </source>
</evidence>
<protein>
    <submittedName>
        <fullName evidence="3">DUF2282 domain-containing protein</fullName>
    </submittedName>
</protein>
<dbReference type="AlphaFoldDB" id="A0A0T6NR57"/>
<keyword evidence="1" id="KW-0732">Signal</keyword>
<dbReference type="EMBL" id="CABWLC010000012">
    <property type="protein sequence ID" value="VXA85940.1"/>
    <property type="molecule type" value="Genomic_DNA"/>
</dbReference>
<proteinExistence type="predicted"/>
<reference evidence="7" key="2">
    <citation type="submission" date="2017-10" db="EMBL/GenBank/DDBJ databases">
        <authorList>
            <person name="Colston S.M."/>
            <person name="Graf J."/>
        </authorList>
    </citation>
    <scope>NUCLEOTIDE SEQUENCE</scope>
    <source>
        <strain evidence="7">BAQ071013-135</strain>
    </source>
</reference>
<evidence type="ECO:0000313" key="2">
    <source>
        <dbReference type="EMBL" id="ANB54476.1"/>
    </source>
</evidence>
<dbReference type="Proteomes" id="UP001204061">
    <property type="component" value="Unassembled WGS sequence"/>
</dbReference>
<organism evidence="8 13">
    <name type="scientific">Aeromonas veronii</name>
    <dbReference type="NCBI Taxonomy" id="654"/>
    <lineage>
        <taxon>Bacteria</taxon>
        <taxon>Pseudomonadati</taxon>
        <taxon>Pseudomonadota</taxon>
        <taxon>Gammaproteobacteria</taxon>
        <taxon>Aeromonadales</taxon>
        <taxon>Aeromonadaceae</taxon>
        <taxon>Aeromonas</taxon>
    </lineage>
</organism>
<dbReference type="Proteomes" id="UP000281725">
    <property type="component" value="Unassembled WGS sequence"/>
</dbReference>
<accession>A0A318DTS9</accession>
<reference evidence="8 13" key="7">
    <citation type="submission" date="2019-10" db="EMBL/GenBank/DDBJ databases">
        <authorList>
            <person name="Karimi E."/>
        </authorList>
    </citation>
    <scope>NUCLEOTIDE SEQUENCE [LARGE SCALE GENOMIC DNA]</scope>
    <source>
        <strain evidence="8">Aeromonas sp. 8C</strain>
    </source>
</reference>
<dbReference type="EMBL" id="JANLFC010000021">
    <property type="protein sequence ID" value="MCR4448273.1"/>
    <property type="molecule type" value="Genomic_DNA"/>
</dbReference>
<dbReference type="RefSeq" id="WP_005334862.1">
    <property type="nucleotide sequence ID" value="NZ_AP022281.1"/>
</dbReference>
<reference evidence="2 9" key="1">
    <citation type="journal article" date="2016" name="J. Clin. Microbiol.">
        <title>Detection and Whole-Genome Sequencing of Carbapenemase-Producing Aeromonas hydrophila Isolates from Routine Perirectal Surveillance Culture.</title>
        <authorList>
            <person name="Hughes H.Y."/>
            <person name="Conlan S.P."/>
            <person name="Lau A.F."/>
            <person name="Dekker J.P."/>
            <person name="Michelin A.V."/>
            <person name="Youn J.H."/>
            <person name="Henderson D.K."/>
            <person name="Frank K.M."/>
            <person name="Segre J.A."/>
            <person name="Palmore T.N."/>
        </authorList>
    </citation>
    <scope>NUCLEOTIDE SEQUENCE [LARGE SCALE GENOMIC DNA]</scope>
    <source>
        <strain evidence="2 9">AVNIH1</strain>
    </source>
</reference>